<evidence type="ECO:0000256" key="1">
    <source>
        <dbReference type="SAM" id="MobiDB-lite"/>
    </source>
</evidence>
<dbReference type="EMBL" id="JAUIZM010000007">
    <property type="protein sequence ID" value="KAK1372947.1"/>
    <property type="molecule type" value="Genomic_DNA"/>
</dbReference>
<feature type="region of interest" description="Disordered" evidence="1">
    <location>
        <begin position="1"/>
        <end position="62"/>
    </location>
</feature>
<organism evidence="2 3">
    <name type="scientific">Heracleum sosnowskyi</name>
    <dbReference type="NCBI Taxonomy" id="360622"/>
    <lineage>
        <taxon>Eukaryota</taxon>
        <taxon>Viridiplantae</taxon>
        <taxon>Streptophyta</taxon>
        <taxon>Embryophyta</taxon>
        <taxon>Tracheophyta</taxon>
        <taxon>Spermatophyta</taxon>
        <taxon>Magnoliopsida</taxon>
        <taxon>eudicotyledons</taxon>
        <taxon>Gunneridae</taxon>
        <taxon>Pentapetalae</taxon>
        <taxon>asterids</taxon>
        <taxon>campanulids</taxon>
        <taxon>Apiales</taxon>
        <taxon>Apiaceae</taxon>
        <taxon>Apioideae</taxon>
        <taxon>apioid superclade</taxon>
        <taxon>Tordylieae</taxon>
        <taxon>Tordyliinae</taxon>
        <taxon>Heracleum</taxon>
    </lineage>
</organism>
<protein>
    <submittedName>
        <fullName evidence="2">Uncharacterized protein</fullName>
    </submittedName>
</protein>
<dbReference type="AlphaFoldDB" id="A0AAD8MHH0"/>
<reference evidence="2" key="1">
    <citation type="submission" date="2023-02" db="EMBL/GenBank/DDBJ databases">
        <title>Genome of toxic invasive species Heracleum sosnowskyi carries increased number of genes despite the absence of recent whole-genome duplications.</title>
        <authorList>
            <person name="Schelkunov M."/>
            <person name="Shtratnikova V."/>
            <person name="Makarenko M."/>
            <person name="Klepikova A."/>
            <person name="Omelchenko D."/>
            <person name="Novikova G."/>
            <person name="Obukhova E."/>
            <person name="Bogdanov V."/>
            <person name="Penin A."/>
            <person name="Logacheva M."/>
        </authorList>
    </citation>
    <scope>NUCLEOTIDE SEQUENCE</scope>
    <source>
        <strain evidence="2">Hsosn_3</strain>
        <tissue evidence="2">Leaf</tissue>
    </source>
</reference>
<comment type="caution">
    <text evidence="2">The sequence shown here is derived from an EMBL/GenBank/DDBJ whole genome shotgun (WGS) entry which is preliminary data.</text>
</comment>
<evidence type="ECO:0000313" key="2">
    <source>
        <dbReference type="EMBL" id="KAK1372947.1"/>
    </source>
</evidence>
<name>A0AAD8MHH0_9APIA</name>
<dbReference type="Proteomes" id="UP001237642">
    <property type="component" value="Unassembled WGS sequence"/>
</dbReference>
<gene>
    <name evidence="2" type="ORF">POM88_029140</name>
</gene>
<accession>A0AAD8MHH0</accession>
<feature type="compositionally biased region" description="Polar residues" evidence="1">
    <location>
        <begin position="19"/>
        <end position="36"/>
    </location>
</feature>
<sequence>MFVKNRKRGRSWKKHCQHSWLQPSGNPLTKATNNRNKLQDPQAEARNDCCRTSPASVHNQQRDRIEEGLRLALDLIDEVRDEANAKIVQHQKRASFYYTLRVKERFFR</sequence>
<reference evidence="2" key="2">
    <citation type="submission" date="2023-05" db="EMBL/GenBank/DDBJ databases">
        <authorList>
            <person name="Schelkunov M.I."/>
        </authorList>
    </citation>
    <scope>NUCLEOTIDE SEQUENCE</scope>
    <source>
        <strain evidence="2">Hsosn_3</strain>
        <tissue evidence="2">Leaf</tissue>
    </source>
</reference>
<evidence type="ECO:0000313" key="3">
    <source>
        <dbReference type="Proteomes" id="UP001237642"/>
    </source>
</evidence>
<keyword evidence="3" id="KW-1185">Reference proteome</keyword>
<feature type="compositionally biased region" description="Basic residues" evidence="1">
    <location>
        <begin position="1"/>
        <end position="17"/>
    </location>
</feature>
<proteinExistence type="predicted"/>